<dbReference type="Pfam" id="PF13725">
    <property type="entry name" value="tRNA_bind_2"/>
    <property type="match status" value="1"/>
</dbReference>
<gene>
    <name evidence="2" type="ORF">E5676_scaffold289G00850</name>
</gene>
<name>A0A5D3DY49_CUCMM</name>
<organism evidence="2 3">
    <name type="scientific">Cucumis melo var. makuwa</name>
    <name type="common">Oriental melon</name>
    <dbReference type="NCBI Taxonomy" id="1194695"/>
    <lineage>
        <taxon>Eukaryota</taxon>
        <taxon>Viridiplantae</taxon>
        <taxon>Streptophyta</taxon>
        <taxon>Embryophyta</taxon>
        <taxon>Tracheophyta</taxon>
        <taxon>Spermatophyta</taxon>
        <taxon>Magnoliopsida</taxon>
        <taxon>eudicotyledons</taxon>
        <taxon>Gunneridae</taxon>
        <taxon>Pentapetalae</taxon>
        <taxon>rosids</taxon>
        <taxon>fabids</taxon>
        <taxon>Cucurbitales</taxon>
        <taxon>Cucurbitaceae</taxon>
        <taxon>Benincaseae</taxon>
        <taxon>Cucumis</taxon>
    </lineage>
</organism>
<feature type="domain" description="Possible tRNA binding" evidence="1">
    <location>
        <begin position="63"/>
        <end position="183"/>
    </location>
</feature>
<reference evidence="2 3" key="1">
    <citation type="submission" date="2019-08" db="EMBL/GenBank/DDBJ databases">
        <title>Draft genome sequences of two oriental melons (Cucumis melo L. var makuwa).</title>
        <authorList>
            <person name="Kwon S.-Y."/>
        </authorList>
    </citation>
    <scope>NUCLEOTIDE SEQUENCE [LARGE SCALE GENOMIC DNA]</scope>
    <source>
        <strain evidence="3">cv. Chang Bougi</strain>
        <tissue evidence="2">Leaf</tissue>
    </source>
</reference>
<evidence type="ECO:0000313" key="2">
    <source>
        <dbReference type="EMBL" id="TYK28170.1"/>
    </source>
</evidence>
<proteinExistence type="predicted"/>
<accession>A0A5D3DY49</accession>
<dbReference type="InterPro" id="IPR027992">
    <property type="entry name" value="tRNA_bind_dom"/>
</dbReference>
<evidence type="ECO:0000313" key="3">
    <source>
        <dbReference type="Proteomes" id="UP000321947"/>
    </source>
</evidence>
<dbReference type="Proteomes" id="UP000321947">
    <property type="component" value="Unassembled WGS sequence"/>
</dbReference>
<comment type="caution">
    <text evidence="2">The sequence shown here is derived from an EMBL/GenBank/DDBJ whole genome shotgun (WGS) entry which is preliminary data.</text>
</comment>
<protein>
    <recommendedName>
        <fullName evidence="1">Possible tRNA binding domain-containing protein</fullName>
    </recommendedName>
</protein>
<dbReference type="AlphaFoldDB" id="A0A5D3DY49"/>
<sequence length="205" mass="24512">MLYLSNLAELTQQGNQDSYRFKKCEYLLFSLNLLTSYFNGEMQEAISLTLPELDIELVYHLGAFRERFVPSMVYFKDDLEIFFTLRVLKYKNERISTTPVDERGMDQFINEFDFRRIAAFVNDRKPNIELVNHLLREFGMLYFGGRLPFHMNEDEEKILILMGLLSFSIQDVKEKLNLRNSELNLHLKSMYGKLLEYYYILFPQY</sequence>
<dbReference type="EMBL" id="SSTD01002353">
    <property type="protein sequence ID" value="TYK28170.1"/>
    <property type="molecule type" value="Genomic_DNA"/>
</dbReference>
<evidence type="ECO:0000259" key="1">
    <source>
        <dbReference type="Pfam" id="PF13725"/>
    </source>
</evidence>